<dbReference type="Proteomes" id="UP000182985">
    <property type="component" value="Unassembled WGS sequence"/>
</dbReference>
<gene>
    <name evidence="5" type="ORF">BLA27_06995</name>
</gene>
<name>A0A1J6HPI1_9HYPH</name>
<dbReference type="InterPro" id="IPR009057">
    <property type="entry name" value="Homeodomain-like_sf"/>
</dbReference>
<dbReference type="SUPFAM" id="SSF46689">
    <property type="entry name" value="Homeodomain-like"/>
    <property type="match status" value="2"/>
</dbReference>
<dbReference type="InterPro" id="IPR011051">
    <property type="entry name" value="RmlC_Cupin_sf"/>
</dbReference>
<dbReference type="Gene3D" id="1.10.10.60">
    <property type="entry name" value="Homeodomain-like"/>
    <property type="match status" value="2"/>
</dbReference>
<keyword evidence="2" id="KW-0238">DNA-binding</keyword>
<dbReference type="AlphaFoldDB" id="A0A1J6HPI1"/>
<dbReference type="OrthoDB" id="9816011at2"/>
<dbReference type="PANTHER" id="PTHR46796">
    <property type="entry name" value="HTH-TYPE TRANSCRIPTIONAL ACTIVATOR RHAS-RELATED"/>
    <property type="match status" value="1"/>
</dbReference>
<dbReference type="EMBL" id="MOEC01000005">
    <property type="protein sequence ID" value="OIS94251.1"/>
    <property type="molecule type" value="Genomic_DNA"/>
</dbReference>
<dbReference type="InterPro" id="IPR050204">
    <property type="entry name" value="AraC_XylS_family_regulators"/>
</dbReference>
<evidence type="ECO:0000313" key="5">
    <source>
        <dbReference type="EMBL" id="OIS94251.1"/>
    </source>
</evidence>
<evidence type="ECO:0000256" key="2">
    <source>
        <dbReference type="ARBA" id="ARBA00023125"/>
    </source>
</evidence>
<keyword evidence="3" id="KW-0804">Transcription</keyword>
<sequence>MRPLLEHLPTSPDSSWSMLNRRLDDAIPFEWHHHPEFELTLTLNSRGQRFVGNHVADYDHGDLVLIGPNLPHTWASREKIDQVQPHVALVFWFRKDWIEGLAEGAVELAPVIRLIRSAATGLAFDTALGRALVADFEGMFSRPPVGRLTGLLNILARLAEDKSGQPLSTVVPLNVEGDRSRIDRVMTYLYSHYHKPIRMEQIAEIAALSESGLHRMFKKHTQVSISDYLIGLRVGEACARLSSTTQPIRHIAADVGYSSLANFNRQFLRLRGMTPRVYRASFQRR</sequence>
<keyword evidence="1" id="KW-0805">Transcription regulation</keyword>
<protein>
    <submittedName>
        <fullName evidence="5">AraC family transcriptional regulator</fullName>
    </submittedName>
</protein>
<evidence type="ECO:0000256" key="3">
    <source>
        <dbReference type="ARBA" id="ARBA00023163"/>
    </source>
</evidence>
<dbReference type="InterPro" id="IPR018060">
    <property type="entry name" value="HTH_AraC"/>
</dbReference>
<dbReference type="SMART" id="SM00342">
    <property type="entry name" value="HTH_ARAC"/>
    <property type="match status" value="1"/>
</dbReference>
<organism evidence="5 6">
    <name type="scientific">Brucella cytisi</name>
    <dbReference type="NCBI Taxonomy" id="407152"/>
    <lineage>
        <taxon>Bacteria</taxon>
        <taxon>Pseudomonadati</taxon>
        <taxon>Pseudomonadota</taxon>
        <taxon>Alphaproteobacteria</taxon>
        <taxon>Hyphomicrobiales</taxon>
        <taxon>Brucellaceae</taxon>
        <taxon>Brucella/Ochrobactrum group</taxon>
        <taxon>Brucella</taxon>
    </lineage>
</organism>
<comment type="caution">
    <text evidence="5">The sequence shown here is derived from an EMBL/GenBank/DDBJ whole genome shotgun (WGS) entry which is preliminary data.</text>
</comment>
<dbReference type="PROSITE" id="PS01124">
    <property type="entry name" value="HTH_ARAC_FAMILY_2"/>
    <property type="match status" value="1"/>
</dbReference>
<dbReference type="CDD" id="cd06976">
    <property type="entry name" value="cupin_MtlR-like_N"/>
    <property type="match status" value="1"/>
</dbReference>
<dbReference type="SUPFAM" id="SSF51182">
    <property type="entry name" value="RmlC-like cupins"/>
    <property type="match status" value="1"/>
</dbReference>
<reference evidence="5 6" key="1">
    <citation type="submission" date="2016-10" db="EMBL/GenBank/DDBJ databases">
        <title>The Draft Genome Sequence of the Potato Rhizosphere Bacteria Ochrobactrum sp. IPA7.2.</title>
        <authorList>
            <person name="Gogoleva N.E."/>
            <person name="Khlopko Y.A."/>
            <person name="Burygin G.L."/>
            <person name="Plotnikov A.O."/>
        </authorList>
    </citation>
    <scope>NUCLEOTIDE SEQUENCE [LARGE SCALE GENOMIC DNA]</scope>
    <source>
        <strain evidence="5 6">IPA7.2</strain>
    </source>
</reference>
<evidence type="ECO:0000256" key="1">
    <source>
        <dbReference type="ARBA" id="ARBA00023015"/>
    </source>
</evidence>
<feature type="domain" description="HTH araC/xylS-type" evidence="4">
    <location>
        <begin position="183"/>
        <end position="281"/>
    </location>
</feature>
<dbReference type="GO" id="GO:0043565">
    <property type="term" value="F:sequence-specific DNA binding"/>
    <property type="evidence" value="ECO:0007669"/>
    <property type="project" value="InterPro"/>
</dbReference>
<keyword evidence="6" id="KW-1185">Reference proteome</keyword>
<dbReference type="Pfam" id="PF12833">
    <property type="entry name" value="HTH_18"/>
    <property type="match status" value="1"/>
</dbReference>
<evidence type="ECO:0000313" key="6">
    <source>
        <dbReference type="Proteomes" id="UP000182985"/>
    </source>
</evidence>
<evidence type="ECO:0000259" key="4">
    <source>
        <dbReference type="PROSITE" id="PS01124"/>
    </source>
</evidence>
<dbReference type="RefSeq" id="WP_071631069.1">
    <property type="nucleotide sequence ID" value="NZ_MOEC01000005.1"/>
</dbReference>
<accession>A0A1J6HPI1</accession>
<dbReference type="GO" id="GO:0003700">
    <property type="term" value="F:DNA-binding transcription factor activity"/>
    <property type="evidence" value="ECO:0007669"/>
    <property type="project" value="InterPro"/>
</dbReference>
<proteinExistence type="predicted"/>